<evidence type="ECO:0000313" key="2">
    <source>
        <dbReference type="EMBL" id="MFD1686647.1"/>
    </source>
</evidence>
<feature type="transmembrane region" description="Helical" evidence="1">
    <location>
        <begin position="165"/>
        <end position="190"/>
    </location>
</feature>
<keyword evidence="1" id="KW-0472">Membrane</keyword>
<evidence type="ECO:0000256" key="1">
    <source>
        <dbReference type="SAM" id="Phobius"/>
    </source>
</evidence>
<sequence length="273" mass="27346">MAILPEGFALPPPPYLVTLLVAAAVVARAALRRRPAVTTERVLALAPWMALGSALHVLYVVGALPTLARPLAGTPAVYVTVAIDAVGAWTAADAVLDPARVARVLALGGGGLAAVAVAGVLAVGAAAGTLSPVVPAANLSVAAVVVGSVWAGLTRVVPEVRATGALGVFAVFAHVFDGVSTAAGIDILGFGERTPLSRLIVDFAAGLPTAPVLGSGWLFVVVKIAIASLVVWLFADLVETDPTEARLLLGFVAAVGFGPATHNVLLFTISAPA</sequence>
<keyword evidence="1" id="KW-0812">Transmembrane</keyword>
<dbReference type="RefSeq" id="WP_390282310.1">
    <property type="nucleotide sequence ID" value="NZ_JBHUDP010000005.1"/>
</dbReference>
<comment type="caution">
    <text evidence="2">The sequence shown here is derived from an EMBL/GenBank/DDBJ whole genome shotgun (WGS) entry which is preliminary data.</text>
</comment>
<dbReference type="PANTHER" id="PTHR40700:SF1">
    <property type="entry name" value="DUF63 DOMAIN-CONTAINING PROTEIN"/>
    <property type="match status" value="1"/>
</dbReference>
<gene>
    <name evidence="2" type="ORF">ACFSAS_13605</name>
</gene>
<keyword evidence="1" id="KW-1133">Transmembrane helix</keyword>
<reference evidence="2 3" key="1">
    <citation type="journal article" date="2019" name="Int. J. Syst. Evol. Microbiol.">
        <title>The Global Catalogue of Microorganisms (GCM) 10K type strain sequencing project: providing services to taxonomists for standard genome sequencing and annotation.</title>
        <authorList>
            <consortium name="The Broad Institute Genomics Platform"/>
            <consortium name="The Broad Institute Genome Sequencing Center for Infectious Disease"/>
            <person name="Wu L."/>
            <person name="Ma J."/>
        </authorList>
    </citation>
    <scope>NUCLEOTIDE SEQUENCE [LARGE SCALE GENOMIC DNA]</scope>
    <source>
        <strain evidence="2 3">CGMCC 1.10387</strain>
    </source>
</reference>
<feature type="transmembrane region" description="Helical" evidence="1">
    <location>
        <begin position="104"/>
        <end position="127"/>
    </location>
</feature>
<dbReference type="InterPro" id="IPR002749">
    <property type="entry name" value="DUF63"/>
</dbReference>
<dbReference type="EMBL" id="JBHUDP010000005">
    <property type="protein sequence ID" value="MFD1686647.1"/>
    <property type="molecule type" value="Genomic_DNA"/>
</dbReference>
<feature type="transmembrane region" description="Helical" evidence="1">
    <location>
        <begin position="12"/>
        <end position="31"/>
    </location>
</feature>
<dbReference type="PANTHER" id="PTHR40700">
    <property type="entry name" value="HYPOTHETICAL MEMBRANE PROTEIN, CONSERVED, DUF63 FAMILY"/>
    <property type="match status" value="1"/>
</dbReference>
<keyword evidence="3" id="KW-1185">Reference proteome</keyword>
<dbReference type="Pfam" id="PF01889">
    <property type="entry name" value="DUF63"/>
    <property type="match status" value="1"/>
</dbReference>
<organism evidence="2 3">
    <name type="scientific">Halobellus litoreus</name>
    <dbReference type="NCBI Taxonomy" id="755310"/>
    <lineage>
        <taxon>Archaea</taxon>
        <taxon>Methanobacteriati</taxon>
        <taxon>Methanobacteriota</taxon>
        <taxon>Stenosarchaea group</taxon>
        <taxon>Halobacteria</taxon>
        <taxon>Halobacteriales</taxon>
        <taxon>Haloferacaceae</taxon>
        <taxon>Halobellus</taxon>
    </lineage>
</organism>
<feature type="transmembrane region" description="Helical" evidence="1">
    <location>
        <begin position="247"/>
        <end position="269"/>
    </location>
</feature>
<protein>
    <submittedName>
        <fullName evidence="2">DUF63 family protein</fullName>
    </submittedName>
</protein>
<feature type="transmembrane region" description="Helical" evidence="1">
    <location>
        <begin position="43"/>
        <end position="64"/>
    </location>
</feature>
<feature type="transmembrane region" description="Helical" evidence="1">
    <location>
        <begin position="76"/>
        <end position="92"/>
    </location>
</feature>
<name>A0ABD6DYI1_9EURY</name>
<evidence type="ECO:0000313" key="3">
    <source>
        <dbReference type="Proteomes" id="UP001597092"/>
    </source>
</evidence>
<feature type="transmembrane region" description="Helical" evidence="1">
    <location>
        <begin position="210"/>
        <end position="235"/>
    </location>
</feature>
<dbReference type="Proteomes" id="UP001597092">
    <property type="component" value="Unassembled WGS sequence"/>
</dbReference>
<proteinExistence type="predicted"/>
<accession>A0ABD6DYI1</accession>
<feature type="transmembrane region" description="Helical" evidence="1">
    <location>
        <begin position="133"/>
        <end position="153"/>
    </location>
</feature>
<dbReference type="AlphaFoldDB" id="A0ABD6DYI1"/>